<accession>Q0QZJ8</accession>
<dbReference type="OrthoDB" id="27106at10239"/>
<name>Q0QZJ8_BPSYS</name>
<evidence type="ECO:0000313" key="1">
    <source>
        <dbReference type="EMBL" id="ABA46999.1"/>
    </source>
</evidence>
<keyword evidence="2" id="KW-1185">Reference proteome</keyword>
<dbReference type="Proteomes" id="UP000000909">
    <property type="component" value="Segment"/>
</dbReference>
<organismHost>
    <name type="scientific">Synechococcus</name>
    <dbReference type="NCBI Taxonomy" id="1129"/>
</organismHost>
<reference evidence="1 2" key="1">
    <citation type="journal article" date="2007" name="Environ. Microbiol.">
        <title>Genomic and structural analysis of Syn9, a cyanophage infecting marine Prochlorococcus and Synechococcus.</title>
        <authorList>
            <person name="Weigele P.R."/>
            <person name="Pope W.H."/>
            <person name="Pedulla M.L."/>
            <person name="Houtz J.M."/>
            <person name="Smith A.L."/>
            <person name="Conway J.F."/>
            <person name="King J."/>
            <person name="Hatfull G.F."/>
            <person name="Lawrence J.G."/>
            <person name="Hendrix R.W."/>
        </authorList>
    </citation>
    <scope>NUCLEOTIDE SEQUENCE</scope>
</reference>
<proteinExistence type="predicted"/>
<dbReference type="GeneID" id="4239069"/>
<dbReference type="RefSeq" id="YP_717697.1">
    <property type="nucleotide sequence ID" value="NC_008296.2"/>
</dbReference>
<dbReference type="EMBL" id="DQ149023">
    <property type="protein sequence ID" value="ABA46999.1"/>
    <property type="molecule type" value="Genomic_DNA"/>
</dbReference>
<evidence type="ECO:0000313" key="2">
    <source>
        <dbReference type="Proteomes" id="UP000000909"/>
    </source>
</evidence>
<dbReference type="KEGG" id="vg:4239069"/>
<sequence>MELENNDPYVATTYDNQRRCRLADVISDYLDDDKVEPRKFYEELLAETQEMLEYHKNKVQKYEQFKELILGHRSIDPF</sequence>
<organism evidence="1 2">
    <name type="scientific">Synechococcus phage syn9</name>
    <dbReference type="NCBI Taxonomy" id="382359"/>
    <lineage>
        <taxon>Viruses</taxon>
        <taxon>Duplodnaviria</taxon>
        <taxon>Heunggongvirae</taxon>
        <taxon>Uroviricota</taxon>
        <taxon>Caudoviricetes</taxon>
        <taxon>Pantevenvirales</taxon>
        <taxon>Kyanoviridae</taxon>
        <taxon>Ormenosvirus</taxon>
        <taxon>Ormenosvirus syn9</taxon>
    </lineage>
</organism>
<protein>
    <submittedName>
        <fullName evidence="1">Gp30</fullName>
    </submittedName>
</protein>